<dbReference type="Proteomes" id="UP000694555">
    <property type="component" value="Unplaced"/>
</dbReference>
<dbReference type="PROSITE" id="PS00028">
    <property type="entry name" value="ZINC_FINGER_C2H2_1"/>
    <property type="match status" value="2"/>
</dbReference>
<keyword evidence="8" id="KW-0862">Zinc</keyword>
<evidence type="ECO:0000256" key="12">
    <source>
        <dbReference type="ARBA" id="ARBA00023163"/>
    </source>
</evidence>
<sequence>HNSCGSPSPLHINPLPAGEDLGSIKEEEKWQQDAPEQADAPVEPPTSSQQWSPRTHPGGSPLPGDNRSDEAPNTCQECGKSFRCRSALVSHHRRHTHTGERPYWCEECGTSFRHRSTLTVHHRVHSGRGPTSAPSATRASRTARSWCGIGGPTPESDPTIALDAGGISATAPNWHGISGRAPSTGTPTQPVGRAFPTVPGSPSTDGFLLTLHPSMELSHHSHPFSTIRKIQP</sequence>
<dbReference type="InterPro" id="IPR013087">
    <property type="entry name" value="Znf_C2H2_type"/>
</dbReference>
<dbReference type="FunFam" id="3.30.160.60:FF:000151">
    <property type="entry name" value="Zinc finger and SCAN domain-containing 21"/>
    <property type="match status" value="1"/>
</dbReference>
<evidence type="ECO:0000259" key="16">
    <source>
        <dbReference type="PROSITE" id="PS50157"/>
    </source>
</evidence>
<dbReference type="SMART" id="SM00355">
    <property type="entry name" value="ZnF_C2H2"/>
    <property type="match status" value="2"/>
</dbReference>
<evidence type="ECO:0000256" key="7">
    <source>
        <dbReference type="ARBA" id="ARBA00022771"/>
    </source>
</evidence>
<dbReference type="GO" id="GO:0006357">
    <property type="term" value="P:regulation of transcription by RNA polymerase II"/>
    <property type="evidence" value="ECO:0007669"/>
    <property type="project" value="TreeGrafter"/>
</dbReference>
<evidence type="ECO:0000256" key="15">
    <source>
        <dbReference type="SAM" id="MobiDB-lite"/>
    </source>
</evidence>
<feature type="region of interest" description="Disordered" evidence="15">
    <location>
        <begin position="121"/>
        <end position="144"/>
    </location>
</feature>
<dbReference type="SUPFAM" id="SSF57667">
    <property type="entry name" value="beta-beta-alpha zinc fingers"/>
    <property type="match status" value="1"/>
</dbReference>
<evidence type="ECO:0000256" key="14">
    <source>
        <dbReference type="PROSITE-ProRule" id="PRU00042"/>
    </source>
</evidence>
<dbReference type="AlphaFoldDB" id="A0A8C0ATM3"/>
<evidence type="ECO:0000256" key="4">
    <source>
        <dbReference type="ARBA" id="ARBA00022499"/>
    </source>
</evidence>
<keyword evidence="4" id="KW-1017">Isopeptide bond</keyword>
<dbReference type="GO" id="GO:0003700">
    <property type="term" value="F:DNA-binding transcription factor activity"/>
    <property type="evidence" value="ECO:0007669"/>
    <property type="project" value="TreeGrafter"/>
</dbReference>
<accession>A0A8C0ATM3</accession>
<protein>
    <recommendedName>
        <fullName evidence="16">C2H2-type domain-containing protein</fullName>
    </recommendedName>
</protein>
<dbReference type="PANTHER" id="PTHR24404:SF114">
    <property type="entry name" value="KLUMPFUSS, ISOFORM B-RELATED"/>
    <property type="match status" value="1"/>
</dbReference>
<dbReference type="Pfam" id="PF00096">
    <property type="entry name" value="zf-C2H2"/>
    <property type="match status" value="1"/>
</dbReference>
<comment type="subcellular location">
    <subcellularLocation>
        <location evidence="2">Nucleus</location>
    </subcellularLocation>
</comment>
<feature type="compositionally biased region" description="Basic and acidic residues" evidence="15">
    <location>
        <begin position="22"/>
        <end position="31"/>
    </location>
</feature>
<keyword evidence="13" id="KW-0539">Nucleus</keyword>
<keyword evidence="9" id="KW-0832">Ubl conjugation</keyword>
<feature type="domain" description="C2H2-type" evidence="16">
    <location>
        <begin position="73"/>
        <end position="102"/>
    </location>
</feature>
<evidence type="ECO:0000313" key="17">
    <source>
        <dbReference type="Ensembl" id="ENSBJAP00000006964.1"/>
    </source>
</evidence>
<proteinExistence type="inferred from homology"/>
<keyword evidence="6" id="KW-0677">Repeat</keyword>
<evidence type="ECO:0000256" key="13">
    <source>
        <dbReference type="ARBA" id="ARBA00023242"/>
    </source>
</evidence>
<keyword evidence="18" id="KW-1185">Reference proteome</keyword>
<reference evidence="17" key="2">
    <citation type="submission" date="2025-09" db="UniProtKB">
        <authorList>
            <consortium name="Ensembl"/>
        </authorList>
    </citation>
    <scope>IDENTIFICATION</scope>
</reference>
<evidence type="ECO:0000313" key="18">
    <source>
        <dbReference type="Proteomes" id="UP000694555"/>
    </source>
</evidence>
<keyword evidence="12" id="KW-0804">Transcription</keyword>
<evidence type="ECO:0000256" key="11">
    <source>
        <dbReference type="ARBA" id="ARBA00023125"/>
    </source>
</evidence>
<reference evidence="17" key="1">
    <citation type="submission" date="2025-08" db="UniProtKB">
        <authorList>
            <consortium name="Ensembl"/>
        </authorList>
    </citation>
    <scope>IDENTIFICATION</scope>
</reference>
<feature type="region of interest" description="Disordered" evidence="15">
    <location>
        <begin position="1"/>
        <end position="75"/>
    </location>
</feature>
<evidence type="ECO:0000256" key="1">
    <source>
        <dbReference type="ARBA" id="ARBA00003767"/>
    </source>
</evidence>
<organism evidence="17 18">
    <name type="scientific">Buteo japonicus</name>
    <dbReference type="NCBI Taxonomy" id="224669"/>
    <lineage>
        <taxon>Eukaryota</taxon>
        <taxon>Metazoa</taxon>
        <taxon>Chordata</taxon>
        <taxon>Craniata</taxon>
        <taxon>Vertebrata</taxon>
        <taxon>Euteleostomi</taxon>
        <taxon>Archelosauria</taxon>
        <taxon>Archosauria</taxon>
        <taxon>Dinosauria</taxon>
        <taxon>Saurischia</taxon>
        <taxon>Theropoda</taxon>
        <taxon>Coelurosauria</taxon>
        <taxon>Aves</taxon>
        <taxon>Neognathae</taxon>
        <taxon>Neoaves</taxon>
        <taxon>Telluraves</taxon>
        <taxon>Accipitrimorphae</taxon>
        <taxon>Accipitriformes</taxon>
        <taxon>Accipitridae</taxon>
        <taxon>Accipitrinae</taxon>
        <taxon>Buteo</taxon>
    </lineage>
</organism>
<name>A0A8C0ATM3_9AVES</name>
<keyword evidence="7 14" id="KW-0863">Zinc-finger</keyword>
<evidence type="ECO:0000256" key="8">
    <source>
        <dbReference type="ARBA" id="ARBA00022833"/>
    </source>
</evidence>
<dbReference type="Ensembl" id="ENSBJAT00000007168.1">
    <property type="protein sequence ID" value="ENSBJAP00000006964.1"/>
    <property type="gene ID" value="ENSBJAG00000004965.1"/>
</dbReference>
<dbReference type="FunFam" id="3.30.160.60:FF:000247">
    <property type="entry name" value="Zinc finger protein 236"/>
    <property type="match status" value="1"/>
</dbReference>
<evidence type="ECO:0000256" key="3">
    <source>
        <dbReference type="ARBA" id="ARBA00006991"/>
    </source>
</evidence>
<keyword evidence="5" id="KW-0479">Metal-binding</keyword>
<keyword evidence="11" id="KW-0238">DNA-binding</keyword>
<dbReference type="InterPro" id="IPR036236">
    <property type="entry name" value="Znf_C2H2_sf"/>
</dbReference>
<evidence type="ECO:0000256" key="5">
    <source>
        <dbReference type="ARBA" id="ARBA00022723"/>
    </source>
</evidence>
<comment type="function">
    <text evidence="1">May be involved in transcriptional regulation.</text>
</comment>
<dbReference type="GO" id="GO:0000978">
    <property type="term" value="F:RNA polymerase II cis-regulatory region sequence-specific DNA binding"/>
    <property type="evidence" value="ECO:0007669"/>
    <property type="project" value="TreeGrafter"/>
</dbReference>
<evidence type="ECO:0000256" key="10">
    <source>
        <dbReference type="ARBA" id="ARBA00023015"/>
    </source>
</evidence>
<dbReference type="PROSITE" id="PS50157">
    <property type="entry name" value="ZINC_FINGER_C2H2_2"/>
    <property type="match status" value="2"/>
</dbReference>
<evidence type="ECO:0000256" key="6">
    <source>
        <dbReference type="ARBA" id="ARBA00022737"/>
    </source>
</evidence>
<evidence type="ECO:0000256" key="9">
    <source>
        <dbReference type="ARBA" id="ARBA00022843"/>
    </source>
</evidence>
<feature type="compositionally biased region" description="Low complexity" evidence="15">
    <location>
        <begin position="130"/>
        <end position="144"/>
    </location>
</feature>
<evidence type="ECO:0000256" key="2">
    <source>
        <dbReference type="ARBA" id="ARBA00004123"/>
    </source>
</evidence>
<dbReference type="GO" id="GO:0008270">
    <property type="term" value="F:zinc ion binding"/>
    <property type="evidence" value="ECO:0007669"/>
    <property type="project" value="UniProtKB-KW"/>
</dbReference>
<comment type="similarity">
    <text evidence="3">Belongs to the krueppel C2H2-type zinc-finger protein family.</text>
</comment>
<keyword evidence="10" id="KW-0805">Transcription regulation</keyword>
<dbReference type="PANTHER" id="PTHR24404">
    <property type="entry name" value="ZINC FINGER PROTEIN"/>
    <property type="match status" value="1"/>
</dbReference>
<feature type="domain" description="C2H2-type" evidence="16">
    <location>
        <begin position="103"/>
        <end position="130"/>
    </location>
</feature>
<dbReference type="InterPro" id="IPR050589">
    <property type="entry name" value="Ikaros_C2H2-ZF"/>
</dbReference>
<dbReference type="GO" id="GO:0005634">
    <property type="term" value="C:nucleus"/>
    <property type="evidence" value="ECO:0007669"/>
    <property type="project" value="UniProtKB-SubCell"/>
</dbReference>
<dbReference type="Gene3D" id="3.30.160.60">
    <property type="entry name" value="Classic Zinc Finger"/>
    <property type="match status" value="2"/>
</dbReference>